<evidence type="ECO:0000256" key="3">
    <source>
        <dbReference type="ARBA" id="ARBA00022461"/>
    </source>
</evidence>
<evidence type="ECO:0000256" key="2">
    <source>
        <dbReference type="ARBA" id="ARBA00022448"/>
    </source>
</evidence>
<dbReference type="HOGENOM" id="CLU_1009191_0_0_1"/>
<keyword evidence="5" id="KW-1133">Transmembrane helix</keyword>
<comment type="subcellular location">
    <subcellularLocation>
        <location evidence="1">Membrane</location>
        <topology evidence="1">Multi-pass membrane protein</topology>
    </subcellularLocation>
</comment>
<gene>
    <name evidence="12" type="ORF">CGI_10007034</name>
</gene>
<keyword evidence="9 11" id="KW-0739">Sodium transport</keyword>
<evidence type="ECO:0000256" key="8">
    <source>
        <dbReference type="ARBA" id="ARBA00023136"/>
    </source>
</evidence>
<keyword evidence="8" id="KW-0472">Membrane</keyword>
<evidence type="ECO:0000313" key="12">
    <source>
        <dbReference type="EMBL" id="EKC20047.1"/>
    </source>
</evidence>
<accession>K1P8K4</accession>
<dbReference type="InterPro" id="IPR001873">
    <property type="entry name" value="ENaC"/>
</dbReference>
<evidence type="ECO:0000256" key="9">
    <source>
        <dbReference type="ARBA" id="ARBA00023201"/>
    </source>
</evidence>
<evidence type="ECO:0000256" key="6">
    <source>
        <dbReference type="ARBA" id="ARBA00023053"/>
    </source>
</evidence>
<reference evidence="12" key="1">
    <citation type="journal article" date="2012" name="Nature">
        <title>The oyster genome reveals stress adaptation and complexity of shell formation.</title>
        <authorList>
            <person name="Zhang G."/>
            <person name="Fang X."/>
            <person name="Guo X."/>
            <person name="Li L."/>
            <person name="Luo R."/>
            <person name="Xu F."/>
            <person name="Yang P."/>
            <person name="Zhang L."/>
            <person name="Wang X."/>
            <person name="Qi H."/>
            <person name="Xiong Z."/>
            <person name="Que H."/>
            <person name="Xie Y."/>
            <person name="Holland P.W."/>
            <person name="Paps J."/>
            <person name="Zhu Y."/>
            <person name="Wu F."/>
            <person name="Chen Y."/>
            <person name="Wang J."/>
            <person name="Peng C."/>
            <person name="Meng J."/>
            <person name="Yang L."/>
            <person name="Liu J."/>
            <person name="Wen B."/>
            <person name="Zhang N."/>
            <person name="Huang Z."/>
            <person name="Zhu Q."/>
            <person name="Feng Y."/>
            <person name="Mount A."/>
            <person name="Hedgecock D."/>
            <person name="Xu Z."/>
            <person name="Liu Y."/>
            <person name="Domazet-Loso T."/>
            <person name="Du Y."/>
            <person name="Sun X."/>
            <person name="Zhang S."/>
            <person name="Liu B."/>
            <person name="Cheng P."/>
            <person name="Jiang X."/>
            <person name="Li J."/>
            <person name="Fan D."/>
            <person name="Wang W."/>
            <person name="Fu W."/>
            <person name="Wang T."/>
            <person name="Wang B."/>
            <person name="Zhang J."/>
            <person name="Peng Z."/>
            <person name="Li Y."/>
            <person name="Li N."/>
            <person name="Wang J."/>
            <person name="Chen M."/>
            <person name="He Y."/>
            <person name="Tan F."/>
            <person name="Song X."/>
            <person name="Zheng Q."/>
            <person name="Huang R."/>
            <person name="Yang H."/>
            <person name="Du X."/>
            <person name="Chen L."/>
            <person name="Yang M."/>
            <person name="Gaffney P.M."/>
            <person name="Wang S."/>
            <person name="Luo L."/>
            <person name="She Z."/>
            <person name="Ming Y."/>
            <person name="Huang W."/>
            <person name="Zhang S."/>
            <person name="Huang B."/>
            <person name="Zhang Y."/>
            <person name="Qu T."/>
            <person name="Ni P."/>
            <person name="Miao G."/>
            <person name="Wang J."/>
            <person name="Wang Q."/>
            <person name="Steinberg C.E."/>
            <person name="Wang H."/>
            <person name="Li N."/>
            <person name="Qian L."/>
            <person name="Zhang G."/>
            <person name="Li Y."/>
            <person name="Yang H."/>
            <person name="Liu X."/>
            <person name="Wang J."/>
            <person name="Yin Y."/>
            <person name="Wang J."/>
        </authorList>
    </citation>
    <scope>NUCLEOTIDE SEQUENCE [LARGE SCALE GENOMIC DNA]</scope>
    <source>
        <strain evidence="12">05x7-T-G4-1.051#20</strain>
    </source>
</reference>
<dbReference type="PANTHER" id="PTHR11690">
    <property type="entry name" value="AMILORIDE-SENSITIVE SODIUM CHANNEL-RELATED"/>
    <property type="match status" value="1"/>
</dbReference>
<evidence type="ECO:0000256" key="11">
    <source>
        <dbReference type="RuleBase" id="RU000679"/>
    </source>
</evidence>
<evidence type="ECO:0000256" key="5">
    <source>
        <dbReference type="ARBA" id="ARBA00022989"/>
    </source>
</evidence>
<keyword evidence="3 11" id="KW-0894">Sodium channel</keyword>
<dbReference type="InterPro" id="IPR020903">
    <property type="entry name" value="ENaC_CS"/>
</dbReference>
<dbReference type="Pfam" id="PF00858">
    <property type="entry name" value="ASC"/>
    <property type="match status" value="1"/>
</dbReference>
<evidence type="ECO:0000256" key="1">
    <source>
        <dbReference type="ARBA" id="ARBA00004141"/>
    </source>
</evidence>
<sequence>MYNDKTSSSSLKEMLKSMAENSSIHGVSRWVTSKYWYQRVLWILVFLGATGGMSYQLSLLFKSFRSYPVKASVDLSDTREKVGHSISDLIVSCAFNGNECYENNFTLFQSLEYGNCYTFQDSSYITKRSGPLLGLRLNLNIETNEYVADYMDAFGLRLVIHEPGTFPFPEEEGFTLNPRYETTIGMRLVSYRRASEPHGQCESGKDFIKMFGIRYTIPACLKLCRQREIIKQCGCIPSNSNVNGFLPLLPLCSNSTGVNVDTLSCRQCQRNKMPNA</sequence>
<dbReference type="InParanoid" id="K1P8K4"/>
<dbReference type="PROSITE" id="PS01206">
    <property type="entry name" value="ASC"/>
    <property type="match status" value="1"/>
</dbReference>
<keyword evidence="10 11" id="KW-0407">Ion channel</keyword>
<comment type="similarity">
    <text evidence="11">Belongs to the amiloride-sensitive sodium channel (TC 1.A.6) family.</text>
</comment>
<evidence type="ECO:0000256" key="10">
    <source>
        <dbReference type="ARBA" id="ARBA00023303"/>
    </source>
</evidence>
<dbReference type="EMBL" id="JH818884">
    <property type="protein sequence ID" value="EKC20047.1"/>
    <property type="molecule type" value="Genomic_DNA"/>
</dbReference>
<dbReference type="GO" id="GO:0015280">
    <property type="term" value="F:ligand-gated sodium channel activity"/>
    <property type="evidence" value="ECO:0007669"/>
    <property type="project" value="TreeGrafter"/>
</dbReference>
<proteinExistence type="inferred from homology"/>
<dbReference type="Gene3D" id="2.60.470.10">
    <property type="entry name" value="Acid-sensing ion channels like domains"/>
    <property type="match status" value="1"/>
</dbReference>
<name>K1P8K4_MAGGI</name>
<organism evidence="12">
    <name type="scientific">Magallana gigas</name>
    <name type="common">Pacific oyster</name>
    <name type="synonym">Crassostrea gigas</name>
    <dbReference type="NCBI Taxonomy" id="29159"/>
    <lineage>
        <taxon>Eukaryota</taxon>
        <taxon>Metazoa</taxon>
        <taxon>Spiralia</taxon>
        <taxon>Lophotrochozoa</taxon>
        <taxon>Mollusca</taxon>
        <taxon>Bivalvia</taxon>
        <taxon>Autobranchia</taxon>
        <taxon>Pteriomorphia</taxon>
        <taxon>Ostreida</taxon>
        <taxon>Ostreoidea</taxon>
        <taxon>Ostreidae</taxon>
        <taxon>Magallana</taxon>
    </lineage>
</organism>
<dbReference type="GO" id="GO:0005886">
    <property type="term" value="C:plasma membrane"/>
    <property type="evidence" value="ECO:0007669"/>
    <property type="project" value="TreeGrafter"/>
</dbReference>
<dbReference type="PANTHER" id="PTHR11690:SF248">
    <property type="entry name" value="PICKPOCKET 17, ISOFORM A"/>
    <property type="match status" value="1"/>
</dbReference>
<dbReference type="AlphaFoldDB" id="K1P8K4"/>
<keyword evidence="2 11" id="KW-0813">Transport</keyword>
<keyword evidence="4 11" id="KW-0812">Transmembrane</keyword>
<keyword evidence="6" id="KW-0915">Sodium</keyword>
<protein>
    <submittedName>
        <fullName evidence="12">Amiloride-sensitive sodium channel subunit gamma-2</fullName>
    </submittedName>
</protein>
<evidence type="ECO:0000256" key="4">
    <source>
        <dbReference type="ARBA" id="ARBA00022692"/>
    </source>
</evidence>
<keyword evidence="7 11" id="KW-0406">Ion transport</keyword>
<evidence type="ECO:0000256" key="7">
    <source>
        <dbReference type="ARBA" id="ARBA00023065"/>
    </source>
</evidence>